<name>A0A9Q1BYK4_HOLLE</name>
<dbReference type="EMBL" id="JAIZAY010000010">
    <property type="protein sequence ID" value="KAJ8035321.1"/>
    <property type="molecule type" value="Genomic_DNA"/>
</dbReference>
<keyword evidence="4" id="KW-1185">Reference proteome</keyword>
<dbReference type="PANTHER" id="PTHR22803">
    <property type="entry name" value="MANNOSE, PHOSPHOLIPASE, LECTIN RECEPTOR RELATED"/>
    <property type="match status" value="1"/>
</dbReference>
<comment type="caution">
    <text evidence="3">The sequence shown here is derived from an EMBL/GenBank/DDBJ whole genome shotgun (WGS) entry which is preliminary data.</text>
</comment>
<dbReference type="SMART" id="SM00034">
    <property type="entry name" value="CLECT"/>
    <property type="match status" value="1"/>
</dbReference>
<dbReference type="InterPro" id="IPR016187">
    <property type="entry name" value="CTDL_fold"/>
</dbReference>
<keyword evidence="1" id="KW-1015">Disulfide bond</keyword>
<dbReference type="CDD" id="cd00037">
    <property type="entry name" value="CLECT"/>
    <property type="match status" value="1"/>
</dbReference>
<dbReference type="InterPro" id="IPR050111">
    <property type="entry name" value="C-type_lectin/snaclec_domain"/>
</dbReference>
<organism evidence="3 4">
    <name type="scientific">Holothuria leucospilota</name>
    <name type="common">Black long sea cucumber</name>
    <name type="synonym">Mertensiothuria leucospilota</name>
    <dbReference type="NCBI Taxonomy" id="206669"/>
    <lineage>
        <taxon>Eukaryota</taxon>
        <taxon>Metazoa</taxon>
        <taxon>Echinodermata</taxon>
        <taxon>Eleutherozoa</taxon>
        <taxon>Echinozoa</taxon>
        <taxon>Holothuroidea</taxon>
        <taxon>Aspidochirotacea</taxon>
        <taxon>Aspidochirotida</taxon>
        <taxon>Holothuriidae</taxon>
        <taxon>Holothuria</taxon>
    </lineage>
</organism>
<sequence>MSKAFLEKDYSVDCQSWQKYEGHQYCFINSKETWADADQKCRSYSWGTSHLVYIENMEENNFIEQFFENMRQDDEPDVWIGLDDRFDEGNFKWGDKATTFTNWSEEHKEPNGGQGIIPDEDCVGMSTNFDGEWIDFECMKKLYSICEVELQN</sequence>
<dbReference type="InterPro" id="IPR018378">
    <property type="entry name" value="C-type_lectin_CS"/>
</dbReference>
<protein>
    <submittedName>
        <fullName evidence="3">Aggrecan core protein</fullName>
    </submittedName>
</protein>
<dbReference type="Gene3D" id="3.10.100.10">
    <property type="entry name" value="Mannose-Binding Protein A, subunit A"/>
    <property type="match status" value="1"/>
</dbReference>
<dbReference type="PROSITE" id="PS50041">
    <property type="entry name" value="C_TYPE_LECTIN_2"/>
    <property type="match status" value="1"/>
</dbReference>
<dbReference type="AlphaFoldDB" id="A0A9Q1BYK4"/>
<dbReference type="SUPFAM" id="SSF56436">
    <property type="entry name" value="C-type lectin-like"/>
    <property type="match status" value="1"/>
</dbReference>
<gene>
    <name evidence="3" type="ORF">HOLleu_22505</name>
</gene>
<evidence type="ECO:0000313" key="3">
    <source>
        <dbReference type="EMBL" id="KAJ8035321.1"/>
    </source>
</evidence>
<evidence type="ECO:0000256" key="1">
    <source>
        <dbReference type="ARBA" id="ARBA00023157"/>
    </source>
</evidence>
<dbReference type="PROSITE" id="PS00615">
    <property type="entry name" value="C_TYPE_LECTIN_1"/>
    <property type="match status" value="1"/>
</dbReference>
<evidence type="ECO:0000313" key="4">
    <source>
        <dbReference type="Proteomes" id="UP001152320"/>
    </source>
</evidence>
<accession>A0A9Q1BYK4</accession>
<dbReference type="InterPro" id="IPR016186">
    <property type="entry name" value="C-type_lectin-like/link_sf"/>
</dbReference>
<dbReference type="InterPro" id="IPR001304">
    <property type="entry name" value="C-type_lectin-like"/>
</dbReference>
<feature type="domain" description="C-type lectin" evidence="2">
    <location>
        <begin position="20"/>
        <end position="147"/>
    </location>
</feature>
<evidence type="ECO:0000259" key="2">
    <source>
        <dbReference type="PROSITE" id="PS50041"/>
    </source>
</evidence>
<proteinExistence type="predicted"/>
<reference evidence="3" key="1">
    <citation type="submission" date="2021-10" db="EMBL/GenBank/DDBJ databases">
        <title>Tropical sea cucumber genome reveals ecological adaptation and Cuvierian tubules defense mechanism.</title>
        <authorList>
            <person name="Chen T."/>
        </authorList>
    </citation>
    <scope>NUCLEOTIDE SEQUENCE</scope>
    <source>
        <strain evidence="3">Nanhai2018</strain>
        <tissue evidence="3">Muscle</tissue>
    </source>
</reference>
<dbReference type="OrthoDB" id="418245at2759"/>
<dbReference type="Proteomes" id="UP001152320">
    <property type="component" value="Chromosome 10"/>
</dbReference>
<dbReference type="Pfam" id="PF00059">
    <property type="entry name" value="Lectin_C"/>
    <property type="match status" value="1"/>
</dbReference>